<comment type="function">
    <text evidence="8">Involved in mRNA degradation. Catalyzes the phosphorolysis of single-stranded polyribonucleotides processively in the 3'- to 5'-direction.</text>
</comment>
<evidence type="ECO:0000256" key="5">
    <source>
        <dbReference type="ARBA" id="ARBA00022723"/>
    </source>
</evidence>
<dbReference type="Pfam" id="PF03726">
    <property type="entry name" value="PNPase"/>
    <property type="match status" value="1"/>
</dbReference>
<sequence length="709" mass="78282">MTNPIMKRIELSDGRTITLETGKLAKQADGAVELRMGNTMLLATVCAAKDAAPGVDFMPLQVEYKEKFSAFGRFPGGFMKREGRPSDYEILTSRLIDRALRPLFPDDYHAEVFVTVMLFSADGEDMPDALAGLAASAALAVSDIPFNGPLSEVRVARVDGKFVVNPTFSQLEKSDIDIIVGATIDNIMMVEGEMSEVSEAELLEAIKFAHEEIKVQCKAQLELMELCGTVKKREYCHEENDEELRKQVWDACYSKAYAIAASQNNDKHARTEAFEAILEEFMEAIPEEEREAKAPLVAKYYHDVEKEAMRRCILDEGKRLDGRSTTEIRPIWSEVDYIKGPHGSAIFTRGETQSLTTVTLGTKLDEKIVDDVLNHSTERFLLHYNFPPFSTGDARPQRATGRREIGHGNLAHRALKRMIPEGYPYVIRVVSDILESNGSSSMATVCAGTLALMDAGVKMKKPVSGIAMGLISENRGQNYAILSDILGDEDHLGDMDFKVCGTKDGITATQMDIKVDGLSYEILEKALAQAKAGREHIMGKMMETISEPRPDLKPHAPRIEVIEIPKDYIGAVIGPGGKIIQGIQEETGAIITIEEIDSKGRVEVSASNKNSIEAALRKIKSIVAVPEVGEVYDATVRSVMPYGAFCEFLPGKDGLLHISEIDWKRLEKVEDAGIKEGDKVSVKLIDIDPKTGKFKLSRKALLPRPQKPE</sequence>
<dbReference type="InterPro" id="IPR015848">
    <property type="entry name" value="PNPase_PH_RNA-bd_bac/org-type"/>
</dbReference>
<dbReference type="Pfam" id="PF03725">
    <property type="entry name" value="RNase_PH_C"/>
    <property type="match status" value="1"/>
</dbReference>
<dbReference type="InterPro" id="IPR003029">
    <property type="entry name" value="S1_domain"/>
</dbReference>
<dbReference type="HAMAP" id="MF_01595">
    <property type="entry name" value="PNPase"/>
    <property type="match status" value="1"/>
</dbReference>
<dbReference type="CDD" id="cd11363">
    <property type="entry name" value="RNase_PH_PNPase_1"/>
    <property type="match status" value="1"/>
</dbReference>
<keyword evidence="3 8" id="KW-0808">Transferase</keyword>
<dbReference type="InterPro" id="IPR004087">
    <property type="entry name" value="KH_dom"/>
</dbReference>
<dbReference type="PROSITE" id="PS50084">
    <property type="entry name" value="KH_TYPE_1"/>
    <property type="match status" value="1"/>
</dbReference>
<dbReference type="PROSITE" id="PS50126">
    <property type="entry name" value="S1"/>
    <property type="match status" value="1"/>
</dbReference>
<evidence type="ECO:0000256" key="2">
    <source>
        <dbReference type="ARBA" id="ARBA00022490"/>
    </source>
</evidence>
<comment type="subcellular location">
    <subcellularLocation>
        <location evidence="8">Cytoplasm</location>
    </subcellularLocation>
</comment>
<dbReference type="InterPro" id="IPR027408">
    <property type="entry name" value="PNPase/RNase_PH_dom_sf"/>
</dbReference>
<evidence type="ECO:0000313" key="11">
    <source>
        <dbReference type="Proteomes" id="UP000178485"/>
    </source>
</evidence>
<evidence type="ECO:0000256" key="7">
    <source>
        <dbReference type="ARBA" id="ARBA00022884"/>
    </source>
</evidence>
<dbReference type="SUPFAM" id="SSF46915">
    <property type="entry name" value="Polynucleotide phosphorylase/guanosine pentaphosphate synthase (PNPase/GPSI), domain 3"/>
    <property type="match status" value="1"/>
</dbReference>
<comment type="catalytic activity">
    <reaction evidence="8">
        <text>RNA(n+1) + phosphate = RNA(n) + a ribonucleoside 5'-diphosphate</text>
        <dbReference type="Rhea" id="RHEA:22096"/>
        <dbReference type="Rhea" id="RHEA-COMP:14527"/>
        <dbReference type="Rhea" id="RHEA-COMP:17342"/>
        <dbReference type="ChEBI" id="CHEBI:43474"/>
        <dbReference type="ChEBI" id="CHEBI:57930"/>
        <dbReference type="ChEBI" id="CHEBI:140395"/>
        <dbReference type="EC" id="2.7.7.8"/>
    </reaction>
</comment>
<dbReference type="InterPro" id="IPR036612">
    <property type="entry name" value="KH_dom_type_1_sf"/>
</dbReference>
<dbReference type="CDD" id="cd04472">
    <property type="entry name" value="S1_PNPase"/>
    <property type="match status" value="1"/>
</dbReference>
<dbReference type="Proteomes" id="UP000178485">
    <property type="component" value="Chromosome i"/>
</dbReference>
<dbReference type="FunFam" id="3.30.1370.10:FF:000001">
    <property type="entry name" value="Polyribonucleotide nucleotidyltransferase"/>
    <property type="match status" value="1"/>
</dbReference>
<dbReference type="GO" id="GO:0003723">
    <property type="term" value="F:RNA binding"/>
    <property type="evidence" value="ECO:0007669"/>
    <property type="project" value="UniProtKB-UniRule"/>
</dbReference>
<comment type="cofactor">
    <cofactor evidence="8">
        <name>Mg(2+)</name>
        <dbReference type="ChEBI" id="CHEBI:18420"/>
    </cofactor>
</comment>
<dbReference type="SUPFAM" id="SSF55666">
    <property type="entry name" value="Ribonuclease PH domain 2-like"/>
    <property type="match status" value="2"/>
</dbReference>
<dbReference type="Pfam" id="PF00575">
    <property type="entry name" value="S1"/>
    <property type="match status" value="1"/>
</dbReference>
<dbReference type="FunFam" id="2.40.50.140:FF:000178">
    <property type="entry name" value="Polyribonucleotide nucleotidyltransferase"/>
    <property type="match status" value="1"/>
</dbReference>
<dbReference type="SMART" id="SM00322">
    <property type="entry name" value="KH"/>
    <property type="match status" value="1"/>
</dbReference>
<feature type="binding site" evidence="8">
    <location>
        <position position="490"/>
    </location>
    <ligand>
        <name>Mg(2+)</name>
        <dbReference type="ChEBI" id="CHEBI:18420"/>
    </ligand>
</feature>
<evidence type="ECO:0000256" key="8">
    <source>
        <dbReference type="HAMAP-Rule" id="MF_01595"/>
    </source>
</evidence>
<dbReference type="GO" id="GO:0004654">
    <property type="term" value="F:polyribonucleotide nucleotidyltransferase activity"/>
    <property type="evidence" value="ECO:0007669"/>
    <property type="project" value="UniProtKB-UniRule"/>
</dbReference>
<evidence type="ECO:0000259" key="9">
    <source>
        <dbReference type="PROSITE" id="PS50126"/>
    </source>
</evidence>
<dbReference type="GO" id="GO:0005829">
    <property type="term" value="C:cytosol"/>
    <property type="evidence" value="ECO:0007669"/>
    <property type="project" value="TreeGrafter"/>
</dbReference>
<dbReference type="Gene3D" id="3.30.230.70">
    <property type="entry name" value="GHMP Kinase, N-terminal domain"/>
    <property type="match status" value="2"/>
</dbReference>
<keyword evidence="5 8" id="KW-0479">Metal-binding</keyword>
<dbReference type="RefSeq" id="WP_071137785.1">
    <property type="nucleotide sequence ID" value="NZ_LT608328.1"/>
</dbReference>
<keyword evidence="6 8" id="KW-0460">Magnesium</keyword>
<dbReference type="PANTHER" id="PTHR11252">
    <property type="entry name" value="POLYRIBONUCLEOTIDE NUCLEOTIDYLTRANSFERASE"/>
    <property type="match status" value="1"/>
</dbReference>
<keyword evidence="11" id="KW-1185">Reference proteome</keyword>
<proteinExistence type="inferred from homology"/>
<dbReference type="EC" id="2.7.7.8" evidence="8"/>
<dbReference type="EMBL" id="LT608328">
    <property type="protein sequence ID" value="SCM59505.1"/>
    <property type="molecule type" value="Genomic_DNA"/>
</dbReference>
<dbReference type="InterPro" id="IPR004088">
    <property type="entry name" value="KH_dom_type_1"/>
</dbReference>
<dbReference type="NCBIfam" id="TIGR03591">
    <property type="entry name" value="polynuc_phos"/>
    <property type="match status" value="1"/>
</dbReference>
<dbReference type="Gene3D" id="3.30.1370.10">
    <property type="entry name" value="K Homology domain, type 1"/>
    <property type="match status" value="1"/>
</dbReference>
<dbReference type="NCBIfam" id="NF008805">
    <property type="entry name" value="PRK11824.1"/>
    <property type="match status" value="1"/>
</dbReference>
<dbReference type="CDD" id="cd02393">
    <property type="entry name" value="KH-I_PNPase"/>
    <property type="match status" value="1"/>
</dbReference>
<dbReference type="SUPFAM" id="SSF54211">
    <property type="entry name" value="Ribosomal protein S5 domain 2-like"/>
    <property type="match status" value="2"/>
</dbReference>
<dbReference type="SUPFAM" id="SSF50249">
    <property type="entry name" value="Nucleic acid-binding proteins"/>
    <property type="match status" value="1"/>
</dbReference>
<dbReference type="InterPro" id="IPR001247">
    <property type="entry name" value="ExoRNase_PH_dom1"/>
</dbReference>
<dbReference type="PANTHER" id="PTHR11252:SF0">
    <property type="entry name" value="POLYRIBONUCLEOTIDE NUCLEOTIDYLTRANSFERASE 1, MITOCHONDRIAL"/>
    <property type="match status" value="1"/>
</dbReference>
<evidence type="ECO:0000256" key="4">
    <source>
        <dbReference type="ARBA" id="ARBA00022695"/>
    </source>
</evidence>
<dbReference type="GO" id="GO:0000287">
    <property type="term" value="F:magnesium ion binding"/>
    <property type="evidence" value="ECO:0007669"/>
    <property type="project" value="UniProtKB-UniRule"/>
</dbReference>
<keyword evidence="7 8" id="KW-0694">RNA-binding</keyword>
<feature type="binding site" evidence="8">
    <location>
        <position position="496"/>
    </location>
    <ligand>
        <name>Mg(2+)</name>
        <dbReference type="ChEBI" id="CHEBI:18420"/>
    </ligand>
</feature>
<dbReference type="GO" id="GO:0006402">
    <property type="term" value="P:mRNA catabolic process"/>
    <property type="evidence" value="ECO:0007669"/>
    <property type="project" value="UniProtKB-UniRule"/>
</dbReference>
<dbReference type="FunFam" id="3.30.230.70:FF:000001">
    <property type="entry name" value="Polyribonucleotide nucleotidyltransferase"/>
    <property type="match status" value="1"/>
</dbReference>
<evidence type="ECO:0000256" key="3">
    <source>
        <dbReference type="ARBA" id="ARBA00022679"/>
    </source>
</evidence>
<dbReference type="InterPro" id="IPR015847">
    <property type="entry name" value="ExoRNase_PH_dom2"/>
</dbReference>
<dbReference type="InterPro" id="IPR036456">
    <property type="entry name" value="PNPase_PH_RNA-bd_sf"/>
</dbReference>
<protein>
    <recommendedName>
        <fullName evidence="8">Polyribonucleotide nucleotidyltransferase</fullName>
        <ecNumber evidence="8">2.7.7.8</ecNumber>
    </recommendedName>
    <alternativeName>
        <fullName evidence="8">Polynucleotide phosphorylase</fullName>
        <shortName evidence="8">PNPase</shortName>
    </alternativeName>
</protein>
<keyword evidence="4 8" id="KW-0548">Nucleotidyltransferase</keyword>
<dbReference type="KEGG" id="pmuc:ING2E5A_2709"/>
<dbReference type="CDD" id="cd11364">
    <property type="entry name" value="RNase_PH_PNPase_2"/>
    <property type="match status" value="1"/>
</dbReference>
<dbReference type="Gene3D" id="2.40.50.140">
    <property type="entry name" value="Nucleic acid-binding proteins"/>
    <property type="match status" value="1"/>
</dbReference>
<feature type="domain" description="S1 motif" evidence="9">
    <location>
        <begin position="629"/>
        <end position="699"/>
    </location>
</feature>
<organism evidence="10 11">
    <name type="scientific">Petrimonas mucosa</name>
    <dbReference type="NCBI Taxonomy" id="1642646"/>
    <lineage>
        <taxon>Bacteria</taxon>
        <taxon>Pseudomonadati</taxon>
        <taxon>Bacteroidota</taxon>
        <taxon>Bacteroidia</taxon>
        <taxon>Bacteroidales</taxon>
        <taxon>Dysgonomonadaceae</taxon>
        <taxon>Petrimonas</taxon>
    </lineage>
</organism>
<dbReference type="InterPro" id="IPR012340">
    <property type="entry name" value="NA-bd_OB-fold"/>
</dbReference>
<evidence type="ECO:0000313" key="10">
    <source>
        <dbReference type="EMBL" id="SCM59505.1"/>
    </source>
</evidence>
<dbReference type="GO" id="GO:0006396">
    <property type="term" value="P:RNA processing"/>
    <property type="evidence" value="ECO:0007669"/>
    <property type="project" value="InterPro"/>
</dbReference>
<evidence type="ECO:0000256" key="6">
    <source>
        <dbReference type="ARBA" id="ARBA00022842"/>
    </source>
</evidence>
<name>A0A1G4GAI5_9BACT</name>
<dbReference type="Pfam" id="PF00013">
    <property type="entry name" value="KH_1"/>
    <property type="match status" value="1"/>
</dbReference>
<keyword evidence="2 8" id="KW-0963">Cytoplasm</keyword>
<dbReference type="InterPro" id="IPR036345">
    <property type="entry name" value="ExoRNase_PH_dom2_sf"/>
</dbReference>
<dbReference type="GO" id="GO:0000175">
    <property type="term" value="F:3'-5'-RNA exonuclease activity"/>
    <property type="evidence" value="ECO:0007669"/>
    <property type="project" value="TreeGrafter"/>
</dbReference>
<dbReference type="PIRSF" id="PIRSF005499">
    <property type="entry name" value="PNPase"/>
    <property type="match status" value="1"/>
</dbReference>
<comment type="similarity">
    <text evidence="1 8">Belongs to the polyribonucleotide nucleotidyltransferase family.</text>
</comment>
<dbReference type="InterPro" id="IPR020568">
    <property type="entry name" value="Ribosomal_Su5_D2-typ_SF"/>
</dbReference>
<gene>
    <name evidence="8 10" type="primary">pnp</name>
    <name evidence="10" type="ORF">ING2E5A_2709</name>
</gene>
<dbReference type="SMART" id="SM00316">
    <property type="entry name" value="S1"/>
    <property type="match status" value="1"/>
</dbReference>
<dbReference type="SUPFAM" id="SSF54791">
    <property type="entry name" value="Eukaryotic type KH-domain (KH-domain type I)"/>
    <property type="match status" value="1"/>
</dbReference>
<dbReference type="AlphaFoldDB" id="A0A1G4GAI5"/>
<dbReference type="Pfam" id="PF01138">
    <property type="entry name" value="RNase_PH"/>
    <property type="match status" value="2"/>
</dbReference>
<accession>A0A1G4GAI5</accession>
<dbReference type="InterPro" id="IPR012162">
    <property type="entry name" value="PNPase"/>
</dbReference>
<reference evidence="10 11" key="1">
    <citation type="submission" date="2016-08" db="EMBL/GenBank/DDBJ databases">
        <authorList>
            <person name="Seilhamer J.J."/>
        </authorList>
    </citation>
    <scope>NUCLEOTIDE SEQUENCE [LARGE SCALE GENOMIC DNA]</scope>
    <source>
        <strain evidence="10">ING2-E5A</strain>
    </source>
</reference>
<dbReference type="FunFam" id="3.30.230.70:FF:000002">
    <property type="entry name" value="Polyribonucleotide nucleotidyltransferase"/>
    <property type="match status" value="1"/>
</dbReference>
<dbReference type="STRING" id="1642646.ING2E5A_2709"/>
<evidence type="ECO:0000256" key="1">
    <source>
        <dbReference type="ARBA" id="ARBA00007404"/>
    </source>
</evidence>